<evidence type="ECO:0000313" key="3">
    <source>
        <dbReference type="Proteomes" id="UP000269226"/>
    </source>
</evidence>
<dbReference type="InterPro" id="IPR006541">
    <property type="entry name" value="Bacteriocin_ass"/>
</dbReference>
<dbReference type="Pfam" id="PF07242">
    <property type="entry name" value="DUF1430"/>
    <property type="match status" value="1"/>
</dbReference>
<dbReference type="NCBIfam" id="TIGR01654">
    <property type="entry name" value="bact_immun_7tm"/>
    <property type="match status" value="1"/>
</dbReference>
<gene>
    <name evidence="2" type="ORF">DAT561_0081</name>
</gene>
<sequence>MYNKLKKLLAMITILFIALLGLLFLKNYQNQLFGGQREVVSVEKSTINFNEEIKKIARDNDSLIAQRIVDTKNNFSGEVENTYVPIGKGKLPSNLPLQKNKKLIKNSPVNTLYIIVEGRLTAKELAKKLNALNNQAIVFPTNYRLILLKLLSSIPQVLMIILVLLIAFSSLILAEYISNIRSIGIRRLSGEGKHTIALQSTYKDSLFLIVYTLVILFSIIIVLKIFNFLSIECFLVITFPILCWLFLLLIINFFLSNLFYYILQNQPINLSIKGKAPMKLIYLMVFVMQIFTLASLMYCVYGVHEMNNELSLLQAGKHAWEKYPQLFQITQLDDGDSITKEKKREAYKQLYHSIDMMIIQNNLDSIASSTNPDQTSNVLYVSNTFIKYSPIKLSKQLRNKINNLSPFENFILIPETQKNNYSFLKKKWINNIENEAKSSAEDNKVVNANIKTTAGLYENSANVFVYPVFSNGGQLTSNECFVHHPIIVVGTPYSNLAMYPDGWNVRITQPTKVTEFIKKNNLTSYMGSLTNGLFSINEKFNSVKNKKEILLISTIISIVCSILLLMLINTIYFYQGRKKFFIERLAGKSMLAIHKNYLIVVVAINVFITLICLFLRAYLLVTLTPIIYLLLILSIFSIQLKREKQLNILYLKGE</sequence>
<feature type="transmembrane region" description="Helical" evidence="1">
    <location>
        <begin position="549"/>
        <end position="575"/>
    </location>
</feature>
<feature type="transmembrane region" description="Helical" evidence="1">
    <location>
        <begin position="206"/>
        <end position="228"/>
    </location>
</feature>
<reference evidence="2 3" key="1">
    <citation type="submission" date="2018-01" db="EMBL/GenBank/DDBJ databases">
        <title>Whole genome sequence of Melissococcus plutonius DAT561.</title>
        <authorList>
            <person name="Okumura K."/>
            <person name="Takamatsu D."/>
            <person name="Okura M."/>
        </authorList>
    </citation>
    <scope>NUCLEOTIDE SEQUENCE [LARGE SCALE GENOMIC DNA]</scope>
    <source>
        <strain evidence="2 3">DAT561</strain>
    </source>
</reference>
<organism evidence="2 3">
    <name type="scientific">Melissococcus plutonius</name>
    <dbReference type="NCBI Taxonomy" id="33970"/>
    <lineage>
        <taxon>Bacteria</taxon>
        <taxon>Bacillati</taxon>
        <taxon>Bacillota</taxon>
        <taxon>Bacilli</taxon>
        <taxon>Lactobacillales</taxon>
        <taxon>Enterococcaceae</taxon>
        <taxon>Melissococcus</taxon>
    </lineage>
</organism>
<feature type="transmembrane region" description="Helical" evidence="1">
    <location>
        <begin position="157"/>
        <end position="177"/>
    </location>
</feature>
<feature type="transmembrane region" description="Helical" evidence="1">
    <location>
        <begin position="596"/>
        <end position="617"/>
    </location>
</feature>
<keyword evidence="1" id="KW-1133">Transmembrane helix</keyword>
<evidence type="ECO:0000313" key="2">
    <source>
        <dbReference type="EMBL" id="BBC60249.1"/>
    </source>
</evidence>
<protein>
    <recommendedName>
        <fullName evidence="4">DUF1430 domain-containing protein</fullName>
    </recommendedName>
</protein>
<dbReference type="GeneID" id="57042650"/>
<dbReference type="EMBL" id="AP018492">
    <property type="protein sequence ID" value="BBC60249.1"/>
    <property type="molecule type" value="Genomic_DNA"/>
</dbReference>
<dbReference type="Proteomes" id="UP000269226">
    <property type="component" value="Chromosome"/>
</dbReference>
<feature type="transmembrane region" description="Helical" evidence="1">
    <location>
        <begin position="623"/>
        <end position="640"/>
    </location>
</feature>
<feature type="transmembrane region" description="Helical" evidence="1">
    <location>
        <begin position="234"/>
        <end position="260"/>
    </location>
</feature>
<dbReference type="RefSeq" id="WP_014372864.1">
    <property type="nucleotide sequence ID" value="NZ_AP018492.1"/>
</dbReference>
<keyword evidence="1" id="KW-0812">Transmembrane</keyword>
<proteinExistence type="predicted"/>
<accession>A0A2Z5Y0A5</accession>
<dbReference type="AlphaFoldDB" id="A0A2Z5Y0A5"/>
<feature type="transmembrane region" description="Helical" evidence="1">
    <location>
        <begin position="280"/>
        <end position="303"/>
    </location>
</feature>
<evidence type="ECO:0008006" key="4">
    <source>
        <dbReference type="Google" id="ProtNLM"/>
    </source>
</evidence>
<evidence type="ECO:0000256" key="1">
    <source>
        <dbReference type="SAM" id="Phobius"/>
    </source>
</evidence>
<keyword evidence="1" id="KW-0472">Membrane</keyword>
<name>A0A2Z5Y0A5_9ENTE</name>